<dbReference type="Proteomes" id="UP001144036">
    <property type="component" value="Unassembled WGS sequence"/>
</dbReference>
<gene>
    <name evidence="1" type="ORF">OUY22_01175</name>
</gene>
<comment type="caution">
    <text evidence="1">The sequence shown here is derived from an EMBL/GenBank/DDBJ whole genome shotgun (WGS) entry which is preliminary data.</text>
</comment>
<dbReference type="EMBL" id="JAPNNL010000003">
    <property type="protein sequence ID" value="MDA0632010.1"/>
    <property type="molecule type" value="Genomic_DNA"/>
</dbReference>
<reference evidence="1" key="1">
    <citation type="submission" date="2022-11" db="EMBL/GenBank/DDBJ databases">
        <title>Nonomuraea corallina sp. nov., a new species of the genus Nonomuraea isolated from sea side sediment in Thai sea.</title>
        <authorList>
            <person name="Ngamcharungchit C."/>
            <person name="Matsumoto A."/>
            <person name="Suriyachadkun C."/>
            <person name="Panbangred W."/>
            <person name="Inahashi Y."/>
            <person name="Intra B."/>
        </authorList>
    </citation>
    <scope>NUCLEOTIDE SEQUENCE</scope>
    <source>
        <strain evidence="1">MCN248</strain>
    </source>
</reference>
<organism evidence="1 2">
    <name type="scientific">Nonomuraea corallina</name>
    <dbReference type="NCBI Taxonomy" id="2989783"/>
    <lineage>
        <taxon>Bacteria</taxon>
        <taxon>Bacillati</taxon>
        <taxon>Actinomycetota</taxon>
        <taxon>Actinomycetes</taxon>
        <taxon>Streptosporangiales</taxon>
        <taxon>Streptosporangiaceae</taxon>
        <taxon>Nonomuraea</taxon>
    </lineage>
</organism>
<accession>A0ABT4S518</accession>
<evidence type="ECO:0000313" key="1">
    <source>
        <dbReference type="EMBL" id="MDA0632010.1"/>
    </source>
</evidence>
<evidence type="ECO:0000313" key="2">
    <source>
        <dbReference type="Proteomes" id="UP001144036"/>
    </source>
</evidence>
<sequence length="52" mass="5798">MRRVVAKGPTRMKAMFKYFNNFMAAKPKGRVADITTHAHSLGLAVHQVDLNA</sequence>
<name>A0ABT4S518_9ACTN</name>
<keyword evidence="2" id="KW-1185">Reference proteome</keyword>
<protein>
    <submittedName>
        <fullName evidence="1">Uncharacterized protein</fullName>
    </submittedName>
</protein>
<dbReference type="RefSeq" id="WP_270152788.1">
    <property type="nucleotide sequence ID" value="NZ_JAPNNL010000003.1"/>
</dbReference>
<proteinExistence type="predicted"/>